<protein>
    <submittedName>
        <fullName evidence="1">Uncharacterized protein</fullName>
    </submittedName>
</protein>
<proteinExistence type="predicted"/>
<dbReference type="AlphaFoldDB" id="A0AA39JCL0"/>
<gene>
    <name evidence="1" type="ORF">EV421DRAFT_1816528</name>
</gene>
<dbReference type="Proteomes" id="UP001175226">
    <property type="component" value="Unassembled WGS sequence"/>
</dbReference>
<keyword evidence="2" id="KW-1185">Reference proteome</keyword>
<sequence>MFHPSSRIRYAEQNPDAAETVVMGARKILRTIREWKQDADKREKHEIDRLTTHETPLAKKEVSGGTEKETVSSGVWSWDGILRGNWGEGSVIHVKSLPQSRIVSASFKRSRLTRQDDKDVEPEAVQNEVRRFGGFPVGETTQFRTWRRRRMI</sequence>
<comment type="caution">
    <text evidence="1">The sequence shown here is derived from an EMBL/GenBank/DDBJ whole genome shotgun (WGS) entry which is preliminary data.</text>
</comment>
<name>A0AA39JCL0_9AGAR</name>
<dbReference type="EMBL" id="JAUEPT010000034">
    <property type="protein sequence ID" value="KAK0440286.1"/>
    <property type="molecule type" value="Genomic_DNA"/>
</dbReference>
<evidence type="ECO:0000313" key="1">
    <source>
        <dbReference type="EMBL" id="KAK0440286.1"/>
    </source>
</evidence>
<reference evidence="1" key="1">
    <citation type="submission" date="2023-06" db="EMBL/GenBank/DDBJ databases">
        <authorList>
            <consortium name="Lawrence Berkeley National Laboratory"/>
            <person name="Ahrendt S."/>
            <person name="Sahu N."/>
            <person name="Indic B."/>
            <person name="Wong-Bajracharya J."/>
            <person name="Merenyi Z."/>
            <person name="Ke H.-M."/>
            <person name="Monk M."/>
            <person name="Kocsube S."/>
            <person name="Drula E."/>
            <person name="Lipzen A."/>
            <person name="Balint B."/>
            <person name="Henrissat B."/>
            <person name="Andreopoulos B."/>
            <person name="Martin F.M."/>
            <person name="Harder C.B."/>
            <person name="Rigling D."/>
            <person name="Ford K.L."/>
            <person name="Foster G.D."/>
            <person name="Pangilinan J."/>
            <person name="Papanicolaou A."/>
            <person name="Barry K."/>
            <person name="LaButti K."/>
            <person name="Viragh M."/>
            <person name="Koriabine M."/>
            <person name="Yan M."/>
            <person name="Riley R."/>
            <person name="Champramary S."/>
            <person name="Plett K.L."/>
            <person name="Tsai I.J."/>
            <person name="Slot J."/>
            <person name="Sipos G."/>
            <person name="Plett J."/>
            <person name="Nagy L.G."/>
            <person name="Grigoriev I.V."/>
        </authorList>
    </citation>
    <scope>NUCLEOTIDE SEQUENCE</scope>
    <source>
        <strain evidence="1">FPL87.14</strain>
    </source>
</reference>
<accession>A0AA39JCL0</accession>
<evidence type="ECO:0000313" key="2">
    <source>
        <dbReference type="Proteomes" id="UP001175226"/>
    </source>
</evidence>
<organism evidence="1 2">
    <name type="scientific">Armillaria borealis</name>
    <dbReference type="NCBI Taxonomy" id="47425"/>
    <lineage>
        <taxon>Eukaryota</taxon>
        <taxon>Fungi</taxon>
        <taxon>Dikarya</taxon>
        <taxon>Basidiomycota</taxon>
        <taxon>Agaricomycotina</taxon>
        <taxon>Agaricomycetes</taxon>
        <taxon>Agaricomycetidae</taxon>
        <taxon>Agaricales</taxon>
        <taxon>Marasmiineae</taxon>
        <taxon>Physalacriaceae</taxon>
        <taxon>Armillaria</taxon>
    </lineage>
</organism>